<organism evidence="1 2">
    <name type="scientific">Allacma fusca</name>
    <dbReference type="NCBI Taxonomy" id="39272"/>
    <lineage>
        <taxon>Eukaryota</taxon>
        <taxon>Metazoa</taxon>
        <taxon>Ecdysozoa</taxon>
        <taxon>Arthropoda</taxon>
        <taxon>Hexapoda</taxon>
        <taxon>Collembola</taxon>
        <taxon>Symphypleona</taxon>
        <taxon>Sminthuridae</taxon>
        <taxon>Allacma</taxon>
    </lineage>
</organism>
<evidence type="ECO:0000313" key="2">
    <source>
        <dbReference type="Proteomes" id="UP000708208"/>
    </source>
</evidence>
<reference evidence="1" key="1">
    <citation type="submission" date="2021-06" db="EMBL/GenBank/DDBJ databases">
        <authorList>
            <person name="Hodson N. C."/>
            <person name="Mongue J. A."/>
            <person name="Jaron S. K."/>
        </authorList>
    </citation>
    <scope>NUCLEOTIDE SEQUENCE</scope>
</reference>
<name>A0A8J2PL19_9HEXA</name>
<sequence length="313" mass="36176">MEVVLPPTECVLDHITCLLCRKIPNDSSSSIYLCTNNHLFCITCYSGGSVRGKKCRMTGCQEQVKKSIDPILHDIFLNSFFNCGYSRCPEIILGGDLKTHQNFCHYRPIECPSCKVSIQFENYIQHLDSDHKVNTPGYFSLDDSVQDIAVHFPCLDNYGNSVTHYHKFQGEHFFTHVIIKPKDICVWIQYYGDARKEGDFITRISLKNNYGHRTEVTTPINPIHSNYKNVLKTVTYAHFSKEFLKCYLTEPNNNNNGHLLAHRKDYNETMTGEVSRYSNHTNREIITLVIQKIRVKEPEREWPSVTVHFEGTN</sequence>
<keyword evidence="2" id="KW-1185">Reference proteome</keyword>
<comment type="caution">
    <text evidence="1">The sequence shown here is derived from an EMBL/GenBank/DDBJ whole genome shotgun (WGS) entry which is preliminary data.</text>
</comment>
<evidence type="ECO:0008006" key="3">
    <source>
        <dbReference type="Google" id="ProtNLM"/>
    </source>
</evidence>
<dbReference type="Proteomes" id="UP000708208">
    <property type="component" value="Unassembled WGS sequence"/>
</dbReference>
<dbReference type="EMBL" id="CAJVCH010433972">
    <property type="protein sequence ID" value="CAG7818920.1"/>
    <property type="molecule type" value="Genomic_DNA"/>
</dbReference>
<evidence type="ECO:0000313" key="1">
    <source>
        <dbReference type="EMBL" id="CAG7818920.1"/>
    </source>
</evidence>
<accession>A0A8J2PL19</accession>
<gene>
    <name evidence="1" type="ORF">AFUS01_LOCUS29397</name>
</gene>
<proteinExistence type="predicted"/>
<dbReference type="AlphaFoldDB" id="A0A8J2PL19"/>
<protein>
    <recommendedName>
        <fullName evidence="3">RING-type E3 ubiquitin transferase</fullName>
    </recommendedName>
</protein>